<gene>
    <name evidence="2" type="ORF">ChaoS9_090</name>
</gene>
<keyword evidence="3" id="KW-1185">Reference proteome</keyword>
<dbReference type="EMBL" id="MK310226">
    <property type="protein sequence ID" value="QBI90025.1"/>
    <property type="molecule type" value="Genomic_DNA"/>
</dbReference>
<protein>
    <recommendedName>
        <fullName evidence="4">Tail assembly chaperone</fullName>
    </recommendedName>
</protein>
<dbReference type="Proteomes" id="UP000294095">
    <property type="component" value="Segment"/>
</dbReference>
<evidence type="ECO:0000313" key="3">
    <source>
        <dbReference type="Proteomes" id="UP000294095"/>
    </source>
</evidence>
<evidence type="ECO:0000313" key="2">
    <source>
        <dbReference type="EMBL" id="QBI90025.1"/>
    </source>
</evidence>
<feature type="region of interest" description="Disordered" evidence="1">
    <location>
        <begin position="1"/>
        <end position="24"/>
    </location>
</feature>
<organism evidence="2 3">
    <name type="scientific">Halobacterium phage ChaoS9</name>
    <dbReference type="NCBI Taxonomy" id="2847105"/>
    <lineage>
        <taxon>Viruses</taxon>
        <taxon>Duplodnaviria</taxon>
        <taxon>Heunggongvirae</taxon>
        <taxon>Uroviricota</taxon>
        <taxon>Caudoviricetes</taxon>
        <taxon>Vertoviridae</taxon>
        <taxon>Chaovirus</taxon>
        <taxon>Chaovirus bigenum</taxon>
        <taxon>Chaovirus ChaoS9</taxon>
    </lineage>
</organism>
<sequence>MTEETDSNPESEEAVPDEADLSEVDASEIDIEELENQEWTLGGEQEEVITFAGMQFLVEEPDDEDLLNMIAGAAGGGDGNGDGLDGSDRMYKLVESAVKAPEVTPEKWREMRSGERIGLAMKIAEFAGIHQMVDFPDAGQTPQPDA</sequence>
<proteinExistence type="predicted"/>
<evidence type="ECO:0000256" key="1">
    <source>
        <dbReference type="SAM" id="MobiDB-lite"/>
    </source>
</evidence>
<name>A0A481V9F0_9CAUD</name>
<evidence type="ECO:0008006" key="4">
    <source>
        <dbReference type="Google" id="ProtNLM"/>
    </source>
</evidence>
<accession>A0A481V9F0</accession>
<reference evidence="3" key="1">
    <citation type="journal article" date="2019" name="Genes (Basel)">
        <title>Halobacterium salinarum virus ChaoS9, a Novel Halovirus Related to PhiH1 and PhiCh1.</title>
        <authorList>
            <person name="Dyall-Smith M."/>
            <person name="Palm P."/>
            <person name="Wanner G."/>
            <person name="Witte A."/>
            <person name="Oesterhelt D."/>
            <person name="Pfeiffer F."/>
        </authorList>
    </citation>
    <scope>NUCLEOTIDE SEQUENCE [LARGE SCALE GENOMIC DNA]</scope>
</reference>